<dbReference type="GO" id="GO:0005737">
    <property type="term" value="C:cytoplasm"/>
    <property type="evidence" value="ECO:0007669"/>
    <property type="project" value="TreeGrafter"/>
</dbReference>
<evidence type="ECO:0000313" key="2">
    <source>
        <dbReference type="EMBL" id="OHB12787.1"/>
    </source>
</evidence>
<dbReference type="AlphaFoldDB" id="A0A1G2UTS0"/>
<gene>
    <name evidence="2" type="ORF">A3G99_01410</name>
</gene>
<dbReference type="InterPro" id="IPR003226">
    <property type="entry name" value="MYG1_exonuclease"/>
</dbReference>
<dbReference type="PANTHER" id="PTHR11215">
    <property type="entry name" value="METAL DEPENDENT HYDROLASE - RELATED"/>
    <property type="match status" value="1"/>
</dbReference>
<proteinExistence type="inferred from homology"/>
<evidence type="ECO:0000256" key="1">
    <source>
        <dbReference type="ARBA" id="ARBA00010105"/>
    </source>
</evidence>
<comment type="caution">
    <text evidence="2">The sequence shown here is derived from an EMBL/GenBank/DDBJ whole genome shotgun (WGS) entry which is preliminary data.</text>
</comment>
<comment type="similarity">
    <text evidence="1">Belongs to the MYG1 family.</text>
</comment>
<reference evidence="2 3" key="1">
    <citation type="journal article" date="2016" name="Nat. Commun.">
        <title>Thousands of microbial genomes shed light on interconnected biogeochemical processes in an aquifer system.</title>
        <authorList>
            <person name="Anantharaman K."/>
            <person name="Brown C.T."/>
            <person name="Hug L.A."/>
            <person name="Sharon I."/>
            <person name="Castelle C.J."/>
            <person name="Probst A.J."/>
            <person name="Thomas B.C."/>
            <person name="Singh A."/>
            <person name="Wilkins M.J."/>
            <person name="Karaoz U."/>
            <person name="Brodie E.L."/>
            <person name="Williams K.H."/>
            <person name="Hubbard S.S."/>
            <person name="Banfield J.F."/>
        </authorList>
    </citation>
    <scope>NUCLEOTIDE SEQUENCE [LARGE SCALE GENOMIC DNA]</scope>
</reference>
<dbReference type="EMBL" id="MHWT01000011">
    <property type="protein sequence ID" value="OHB12787.1"/>
    <property type="molecule type" value="Genomic_DNA"/>
</dbReference>
<protein>
    <recommendedName>
        <fullName evidence="4">Metal-dependent hydrolase</fullName>
    </recommendedName>
</protein>
<dbReference type="Proteomes" id="UP000176558">
    <property type="component" value="Unassembled WGS sequence"/>
</dbReference>
<name>A0A1G2UTS0_9BACT</name>
<dbReference type="Pfam" id="PF03690">
    <property type="entry name" value="MYG1_exonuc"/>
    <property type="match status" value="1"/>
</dbReference>
<dbReference type="PANTHER" id="PTHR11215:SF1">
    <property type="entry name" value="MYG1 EXONUCLEASE"/>
    <property type="match status" value="1"/>
</dbReference>
<organism evidence="2 3">
    <name type="scientific">Candidatus Zambryskibacteria bacterium RIFCSPLOWO2_12_FULL_39_23</name>
    <dbReference type="NCBI Taxonomy" id="1802776"/>
    <lineage>
        <taxon>Bacteria</taxon>
        <taxon>Candidatus Zambryskiibacteriota</taxon>
    </lineage>
</organism>
<evidence type="ECO:0008006" key="4">
    <source>
        <dbReference type="Google" id="ProtNLM"/>
    </source>
</evidence>
<evidence type="ECO:0000313" key="3">
    <source>
        <dbReference type="Proteomes" id="UP000176558"/>
    </source>
</evidence>
<accession>A0A1G2UTS0</accession>
<sequence length="299" mass="34015">MASRKKITIVTHSSSFHTDDIFAVATLLLVLEKNNDVTVKRSRDEQIINSADYVVDVGGVYDPVTNRFDHHQEGGAGKRENGVPYASFGLVWKKFGDKLSGSKEIAEKIDLQMVQPVDAPDNGFQFLKSSIPDLFALDIGFLTNIFTPTWKEKERNIDEVFMKLVSYAQTILDRGITVEKNGLIAKEILLDTYNKTEDKRIIFVDDSYPWEEMLSKFPEPLFVVYKSRDKNWSIKGIRDDRHSFKLRKKLPEGWAGKEKEELEKVTGVPGSMFCHNNLFMAVNKTKEGILKMAEIALNS</sequence>